<evidence type="ECO:0000256" key="1">
    <source>
        <dbReference type="SAM" id="SignalP"/>
    </source>
</evidence>
<feature type="chain" id="PRO_5043941230" description="SCP domain-containing protein" evidence="1">
    <location>
        <begin position="26"/>
        <end position="397"/>
    </location>
</feature>
<feature type="signal peptide" evidence="1">
    <location>
        <begin position="1"/>
        <end position="25"/>
    </location>
</feature>
<dbReference type="AlphaFoldDB" id="A0AAU7AQM9"/>
<proteinExistence type="predicted"/>
<dbReference type="EMBL" id="CP114014">
    <property type="protein sequence ID" value="XAY03879.1"/>
    <property type="molecule type" value="Genomic_DNA"/>
</dbReference>
<keyword evidence="1" id="KW-0732">Signal</keyword>
<protein>
    <recommendedName>
        <fullName evidence="3">SCP domain-containing protein</fullName>
    </recommendedName>
</protein>
<name>A0AAU7AQM9_9ACTN</name>
<reference evidence="2" key="1">
    <citation type="submission" date="2022-12" db="EMBL/GenBank/DDBJ databases">
        <title>Paraconexibacter alkalitolerans sp. nov. and Baekduia alba sp. nov., isolated from soil and emended description of the genera Paraconexibacter (Chun et al., 2020) and Baekduia (An et al., 2020).</title>
        <authorList>
            <person name="Vieira S."/>
            <person name="Huber K.J."/>
            <person name="Geppert A."/>
            <person name="Wolf J."/>
            <person name="Neumann-Schaal M."/>
            <person name="Muesken M."/>
            <person name="Overmann J."/>
        </authorList>
    </citation>
    <scope>NUCLEOTIDE SEQUENCE</scope>
    <source>
        <strain evidence="2">AEG42_29</strain>
    </source>
</reference>
<sequence>MSVPSLRRLVPVALALAALCGPASAAADVSGRDIVGFLNAQRAAHGFPADIAEDPALSDGCARHNRYSALNRSLDHREDPAQPGYSVAGDAAARTSVLYQGTTWTASANPFETAPIHLHQLLSPQIDRLGASENEGYGCASTLASLGRPPAAVDTLYTYPGDGTRGWRTSEVAREGPFTPGQTVGLAQGITTGPTLYVLASGPGVAWSTPTKVVSASLTGPAGPVTLLTFDRTSPQVGQYLPAGAQLLPRSPLAAGTTYRAALRLRVSTTGGDREFTRSWSFTTAGPPAATTTATALAPSAGTGKACTTRLKFGGFLRTAAGARRLTVRATVCRREALRVQLRRRGRVVLTRTVTVFRGERVVRVTVPRSLAAGRYGIRVTMGGATLAFDRTLPARR</sequence>
<dbReference type="KEGG" id="parq:DSM112329_00702"/>
<accession>A0AAU7AQM9</accession>
<organism evidence="2">
    <name type="scientific">Paraconexibacter sp. AEG42_29</name>
    <dbReference type="NCBI Taxonomy" id="2997339"/>
    <lineage>
        <taxon>Bacteria</taxon>
        <taxon>Bacillati</taxon>
        <taxon>Actinomycetota</taxon>
        <taxon>Thermoleophilia</taxon>
        <taxon>Solirubrobacterales</taxon>
        <taxon>Paraconexibacteraceae</taxon>
        <taxon>Paraconexibacter</taxon>
    </lineage>
</organism>
<evidence type="ECO:0008006" key="3">
    <source>
        <dbReference type="Google" id="ProtNLM"/>
    </source>
</evidence>
<gene>
    <name evidence="2" type="ORF">DSM112329_00702</name>
</gene>
<dbReference type="RefSeq" id="WP_354700427.1">
    <property type="nucleotide sequence ID" value="NZ_CP114014.1"/>
</dbReference>
<evidence type="ECO:0000313" key="2">
    <source>
        <dbReference type="EMBL" id="XAY03879.1"/>
    </source>
</evidence>